<dbReference type="InterPro" id="IPR046347">
    <property type="entry name" value="bZIP_sf"/>
</dbReference>
<feature type="compositionally biased region" description="Gly residues" evidence="3">
    <location>
        <begin position="103"/>
        <end position="115"/>
    </location>
</feature>
<dbReference type="InterPro" id="IPR050936">
    <property type="entry name" value="AP-1-like"/>
</dbReference>
<feature type="region of interest" description="Disordered" evidence="3">
    <location>
        <begin position="1"/>
        <end position="50"/>
    </location>
</feature>
<sequence>MSSSHQQEPSPLYLSQFQPQQHMSPVGSLGNVANLTSQSEQELGLSSRLQSAPASSTAAAAVAPAMHSQAAVSAHSPLMLNVDSPTAADSNEAAASSTIDSFGNGGGGGGGGGGLESADFGGEDPAIRRAEQNRAAQRAFRLRKQKYIKWLESKATELDEVYRIMAIVRAENQQLCNMVMELRTQMRRLAGDLNPAHMAPGFLGGSNGSNGNGGDIGIRGGGGGGGSSATTTTTTMLGQGIEVTRVGDHYESTLGREISMRLMNLGTFKNGGSEGRPRYQPRSSSSSLSSGSSSKRRSTAKSDQSWSIQQQQQKQIEQLQAIQLSPPPQPPQPSGQELDRLSSVFVNGGSIDDGVSVQDQNQGATPMEGVTSPGMTSGATVVAVASAAVIPGPHFGSLQELTYGQPATVPLAAAWNNNASQFQCDGSPSPSAFSTPVDHMSRSVASNTPESLSLVSSTMAGVLSTPIQGNPSILTSSFLPLKGDSPKTLTKSVIPQTNLSLKRHSVTGDAPPLSAPLSYSPSGAVPFSVQNPQPQMPLPVSATHNEMVRTTSSQSFVNVSPMGALPTASMEAVTRAHASSMGFVIPALSTGNGTATAAAAAAATGVNGTGDPTSLLRAANTSIQVLAPITVDGLQAQVAQLPSIPKPPPSVGGHALSGPAVPMVSQSAPTPAPGIPLVQQPQLQQQQQAIHSIQGTPVSSAIHNHPLLRTLGGLDPYAVEKGRRLSMPTIHLALPSVVTAQAAVPAVTFAPLPLPLAERAPTTPPSSLTMAHPLPPPHPISSGTLPVSGPPATHPHLHEWHSMV</sequence>
<dbReference type="SUPFAM" id="SSF57959">
    <property type="entry name" value="Leucine zipper domain"/>
    <property type="match status" value="1"/>
</dbReference>
<feature type="region of interest" description="Disordered" evidence="3">
    <location>
        <begin position="760"/>
        <end position="804"/>
    </location>
</feature>
<dbReference type="Gene3D" id="1.20.5.170">
    <property type="match status" value="1"/>
</dbReference>
<dbReference type="PROSITE" id="PS00036">
    <property type="entry name" value="BZIP_BASIC"/>
    <property type="match status" value="1"/>
</dbReference>
<feature type="compositionally biased region" description="Low complexity" evidence="3">
    <location>
        <begin position="282"/>
        <end position="293"/>
    </location>
</feature>
<feature type="region of interest" description="Disordered" evidence="3">
    <location>
        <begin position="268"/>
        <end position="316"/>
    </location>
</feature>
<feature type="region of interest" description="Disordered" evidence="3">
    <location>
        <begin position="89"/>
        <end position="122"/>
    </location>
</feature>
<feature type="region of interest" description="Disordered" evidence="3">
    <location>
        <begin position="213"/>
        <end position="233"/>
    </location>
</feature>
<keyword evidence="6" id="KW-1185">Reference proteome</keyword>
<comment type="subcellular location">
    <subcellularLocation>
        <location evidence="1">Nucleus</location>
    </subcellularLocation>
</comment>
<dbReference type="SMART" id="SM00338">
    <property type="entry name" value="BRLZ"/>
    <property type="match status" value="1"/>
</dbReference>
<dbReference type="GO" id="GO:0000976">
    <property type="term" value="F:transcription cis-regulatory region binding"/>
    <property type="evidence" value="ECO:0007669"/>
    <property type="project" value="InterPro"/>
</dbReference>
<evidence type="ECO:0000256" key="1">
    <source>
        <dbReference type="ARBA" id="ARBA00004123"/>
    </source>
</evidence>
<evidence type="ECO:0000259" key="4">
    <source>
        <dbReference type="PROSITE" id="PS00036"/>
    </source>
</evidence>
<feature type="compositionally biased region" description="Polar residues" evidence="3">
    <location>
        <begin position="89"/>
        <end position="101"/>
    </location>
</feature>
<feature type="compositionally biased region" description="Gly residues" evidence="3">
    <location>
        <begin position="213"/>
        <end position="227"/>
    </location>
</feature>
<dbReference type="CDD" id="cd14688">
    <property type="entry name" value="bZIP_YAP"/>
    <property type="match status" value="1"/>
</dbReference>
<dbReference type="Pfam" id="PF00170">
    <property type="entry name" value="bZIP_1"/>
    <property type="match status" value="1"/>
</dbReference>
<name>A0A9P6U4N0_9FUNG</name>
<protein>
    <recommendedName>
        <fullName evidence="4">BZIP domain-containing protein</fullName>
    </recommendedName>
</protein>
<dbReference type="Proteomes" id="UP000807716">
    <property type="component" value="Unassembled WGS sequence"/>
</dbReference>
<dbReference type="PANTHER" id="PTHR40621">
    <property type="entry name" value="TRANSCRIPTION FACTOR KAPC-RELATED"/>
    <property type="match status" value="1"/>
</dbReference>
<gene>
    <name evidence="5" type="ORF">DFQ27_004078</name>
</gene>
<dbReference type="InterPro" id="IPR004827">
    <property type="entry name" value="bZIP"/>
</dbReference>
<dbReference type="OrthoDB" id="2448506at2759"/>
<dbReference type="GO" id="GO:0001228">
    <property type="term" value="F:DNA-binding transcription activator activity, RNA polymerase II-specific"/>
    <property type="evidence" value="ECO:0007669"/>
    <property type="project" value="TreeGrafter"/>
</dbReference>
<evidence type="ECO:0000256" key="3">
    <source>
        <dbReference type="SAM" id="MobiDB-lite"/>
    </source>
</evidence>
<organism evidence="5 6">
    <name type="scientific">Actinomortierella ambigua</name>
    <dbReference type="NCBI Taxonomy" id="1343610"/>
    <lineage>
        <taxon>Eukaryota</taxon>
        <taxon>Fungi</taxon>
        <taxon>Fungi incertae sedis</taxon>
        <taxon>Mucoromycota</taxon>
        <taxon>Mortierellomycotina</taxon>
        <taxon>Mortierellomycetes</taxon>
        <taxon>Mortierellales</taxon>
        <taxon>Mortierellaceae</taxon>
        <taxon>Actinomortierella</taxon>
    </lineage>
</organism>
<keyword evidence="2" id="KW-0539">Nucleus</keyword>
<feature type="domain" description="BZIP" evidence="4">
    <location>
        <begin position="128"/>
        <end position="143"/>
    </location>
</feature>
<accession>A0A9P6U4N0</accession>
<feature type="compositionally biased region" description="Polar residues" evidence="3">
    <location>
        <begin position="31"/>
        <end position="41"/>
    </location>
</feature>
<reference evidence="5" key="1">
    <citation type="journal article" date="2020" name="Fungal Divers.">
        <title>Resolving the Mortierellaceae phylogeny through synthesis of multi-gene phylogenetics and phylogenomics.</title>
        <authorList>
            <person name="Vandepol N."/>
            <person name="Liber J."/>
            <person name="Desiro A."/>
            <person name="Na H."/>
            <person name="Kennedy M."/>
            <person name="Barry K."/>
            <person name="Grigoriev I.V."/>
            <person name="Miller A.N."/>
            <person name="O'Donnell K."/>
            <person name="Stajich J.E."/>
            <person name="Bonito G."/>
        </authorList>
    </citation>
    <scope>NUCLEOTIDE SEQUENCE</scope>
    <source>
        <strain evidence="5">BC1065</strain>
    </source>
</reference>
<dbReference type="EMBL" id="JAAAJB010000285">
    <property type="protein sequence ID" value="KAG0259418.1"/>
    <property type="molecule type" value="Genomic_DNA"/>
</dbReference>
<feature type="compositionally biased region" description="Low complexity" evidence="3">
    <location>
        <begin position="302"/>
        <end position="316"/>
    </location>
</feature>
<dbReference type="AlphaFoldDB" id="A0A9P6U4N0"/>
<evidence type="ECO:0000313" key="6">
    <source>
        <dbReference type="Proteomes" id="UP000807716"/>
    </source>
</evidence>
<dbReference type="PANTHER" id="PTHR40621:SF6">
    <property type="entry name" value="AP-1-LIKE TRANSCRIPTION FACTOR YAP1-RELATED"/>
    <property type="match status" value="1"/>
</dbReference>
<evidence type="ECO:0000313" key="5">
    <source>
        <dbReference type="EMBL" id="KAG0259418.1"/>
    </source>
</evidence>
<evidence type="ECO:0000256" key="2">
    <source>
        <dbReference type="ARBA" id="ARBA00023242"/>
    </source>
</evidence>
<comment type="caution">
    <text evidence="5">The sequence shown here is derived from an EMBL/GenBank/DDBJ whole genome shotgun (WGS) entry which is preliminary data.</text>
</comment>
<proteinExistence type="predicted"/>
<dbReference type="GO" id="GO:0090575">
    <property type="term" value="C:RNA polymerase II transcription regulator complex"/>
    <property type="evidence" value="ECO:0007669"/>
    <property type="project" value="TreeGrafter"/>
</dbReference>
<feature type="compositionally biased region" description="Polar residues" evidence="3">
    <location>
        <begin position="1"/>
        <end position="23"/>
    </location>
</feature>